<dbReference type="AlphaFoldDB" id="A0A6S6SXS2"/>
<keyword evidence="3" id="KW-1015">Disulfide bond</keyword>
<evidence type="ECO:0000256" key="1">
    <source>
        <dbReference type="ARBA" id="ARBA00022448"/>
    </source>
</evidence>
<name>A0A6S6SXS2_9BACT</name>
<dbReference type="CDD" id="cd02947">
    <property type="entry name" value="TRX_family"/>
    <property type="match status" value="1"/>
</dbReference>
<organism evidence="6">
    <name type="scientific">uncultured Sulfurovum sp</name>
    <dbReference type="NCBI Taxonomy" id="269237"/>
    <lineage>
        <taxon>Bacteria</taxon>
        <taxon>Pseudomonadati</taxon>
        <taxon>Campylobacterota</taxon>
        <taxon>Epsilonproteobacteria</taxon>
        <taxon>Campylobacterales</taxon>
        <taxon>Sulfurovaceae</taxon>
        <taxon>Sulfurovum</taxon>
        <taxon>environmental samples</taxon>
    </lineage>
</organism>
<dbReference type="PROSITE" id="PS00194">
    <property type="entry name" value="THIOREDOXIN_1"/>
    <property type="match status" value="1"/>
</dbReference>
<evidence type="ECO:0000256" key="3">
    <source>
        <dbReference type="ARBA" id="ARBA00023157"/>
    </source>
</evidence>
<gene>
    <name evidence="6" type="ORF">HELGO_WM36960</name>
</gene>
<dbReference type="GO" id="GO:0015035">
    <property type="term" value="F:protein-disulfide reductase activity"/>
    <property type="evidence" value="ECO:0007669"/>
    <property type="project" value="TreeGrafter"/>
</dbReference>
<accession>A0A6S6SXS2</accession>
<proteinExistence type="predicted"/>
<evidence type="ECO:0000313" key="6">
    <source>
        <dbReference type="EMBL" id="CAA6815510.1"/>
    </source>
</evidence>
<reference evidence="6" key="1">
    <citation type="submission" date="2020-01" db="EMBL/GenBank/DDBJ databases">
        <authorList>
            <person name="Meier V. D."/>
            <person name="Meier V D."/>
        </authorList>
    </citation>
    <scope>NUCLEOTIDE SEQUENCE</scope>
    <source>
        <strain evidence="6">HLG_WM_MAG_01</strain>
    </source>
</reference>
<keyword evidence="4" id="KW-0676">Redox-active center</keyword>
<dbReference type="InterPro" id="IPR013766">
    <property type="entry name" value="Thioredoxin_domain"/>
</dbReference>
<protein>
    <recommendedName>
        <fullName evidence="5">Thioredoxin domain-containing protein</fullName>
    </recommendedName>
</protein>
<evidence type="ECO:0000259" key="5">
    <source>
        <dbReference type="PROSITE" id="PS51352"/>
    </source>
</evidence>
<sequence>METFKIVCAECHNVNTITNETMTCMTCQEDLDHPFAVEVTDESAKTHIEENDIAVIVDFYSTTCGPCMAMYEEYEDAALGFGQTVRFLKINADTHQQIAQAYGVSALPTLIAFKKGQEMNRVSKQLSQVELTLWAQSLL</sequence>
<dbReference type="PROSITE" id="PS51352">
    <property type="entry name" value="THIOREDOXIN_2"/>
    <property type="match status" value="1"/>
</dbReference>
<feature type="domain" description="Thioredoxin" evidence="5">
    <location>
        <begin position="16"/>
        <end position="139"/>
    </location>
</feature>
<dbReference type="SUPFAM" id="SSF52833">
    <property type="entry name" value="Thioredoxin-like"/>
    <property type="match status" value="1"/>
</dbReference>
<dbReference type="InterPro" id="IPR036249">
    <property type="entry name" value="Thioredoxin-like_sf"/>
</dbReference>
<dbReference type="Pfam" id="PF00085">
    <property type="entry name" value="Thioredoxin"/>
    <property type="match status" value="1"/>
</dbReference>
<dbReference type="GO" id="GO:0005737">
    <property type="term" value="C:cytoplasm"/>
    <property type="evidence" value="ECO:0007669"/>
    <property type="project" value="TreeGrafter"/>
</dbReference>
<keyword evidence="1" id="KW-0813">Transport</keyword>
<dbReference type="PANTHER" id="PTHR45663">
    <property type="entry name" value="GEO12009P1"/>
    <property type="match status" value="1"/>
</dbReference>
<dbReference type="EMBL" id="CACVAS010000069">
    <property type="protein sequence ID" value="CAA6815510.1"/>
    <property type="molecule type" value="Genomic_DNA"/>
</dbReference>
<dbReference type="InterPro" id="IPR017937">
    <property type="entry name" value="Thioredoxin_CS"/>
</dbReference>
<dbReference type="Gene3D" id="3.40.30.10">
    <property type="entry name" value="Glutaredoxin"/>
    <property type="match status" value="1"/>
</dbReference>
<dbReference type="PANTHER" id="PTHR45663:SF11">
    <property type="entry name" value="GEO12009P1"/>
    <property type="match status" value="1"/>
</dbReference>
<evidence type="ECO:0000256" key="4">
    <source>
        <dbReference type="ARBA" id="ARBA00023284"/>
    </source>
</evidence>
<keyword evidence="2" id="KW-0249">Electron transport</keyword>
<evidence type="ECO:0000256" key="2">
    <source>
        <dbReference type="ARBA" id="ARBA00022982"/>
    </source>
</evidence>